<accession>A0A9P0CFR1</accession>
<name>A0A9P0CFR1_9CUCU</name>
<dbReference type="PANTHER" id="PTHR34924:SF1">
    <property type="entry name" value="PROTEIN FAM166C"/>
    <property type="match status" value="1"/>
</dbReference>
<evidence type="ECO:0000313" key="1">
    <source>
        <dbReference type="EMBL" id="CAH1099253.1"/>
    </source>
</evidence>
<gene>
    <name evidence="1" type="ORF">PSYICH_LOCUS1163</name>
</gene>
<dbReference type="InterPro" id="IPR052329">
    <property type="entry name" value="CIMIP2C"/>
</dbReference>
<organism evidence="1 2">
    <name type="scientific">Psylliodes chrysocephalus</name>
    <dbReference type="NCBI Taxonomy" id="3402493"/>
    <lineage>
        <taxon>Eukaryota</taxon>
        <taxon>Metazoa</taxon>
        <taxon>Ecdysozoa</taxon>
        <taxon>Arthropoda</taxon>
        <taxon>Hexapoda</taxon>
        <taxon>Insecta</taxon>
        <taxon>Pterygota</taxon>
        <taxon>Neoptera</taxon>
        <taxon>Endopterygota</taxon>
        <taxon>Coleoptera</taxon>
        <taxon>Polyphaga</taxon>
        <taxon>Cucujiformia</taxon>
        <taxon>Chrysomeloidea</taxon>
        <taxon>Chrysomelidae</taxon>
        <taxon>Galerucinae</taxon>
        <taxon>Alticini</taxon>
        <taxon>Psylliodes</taxon>
    </lineage>
</organism>
<sequence length="184" mass="21738">MPIELIPVNLKPKHMGAPPAKKLNFNPNFRLDHFYNYKTERICRMPPFRYKLGGMKSVYTPSPDASVYEKRDKYYYIPPTKVSMVDKGRMKEVDDFYTVCQLHRDQYRDDTGTLHAMKYFAPSEYVYQCPPDPTTRYLSYPEYHVKYKQPYTLPVTMDRSFKSPLLPDRALTGVFSPSSDIVWY</sequence>
<proteinExistence type="predicted"/>
<protein>
    <submittedName>
        <fullName evidence="1">Uncharacterized protein</fullName>
    </submittedName>
</protein>
<dbReference type="AlphaFoldDB" id="A0A9P0CFR1"/>
<evidence type="ECO:0000313" key="2">
    <source>
        <dbReference type="Proteomes" id="UP001153636"/>
    </source>
</evidence>
<dbReference type="OrthoDB" id="8181742at2759"/>
<dbReference type="Proteomes" id="UP001153636">
    <property type="component" value="Chromosome 1"/>
</dbReference>
<keyword evidence="2" id="KW-1185">Reference proteome</keyword>
<dbReference type="EMBL" id="OV651813">
    <property type="protein sequence ID" value="CAH1099253.1"/>
    <property type="molecule type" value="Genomic_DNA"/>
</dbReference>
<reference evidence="1" key="1">
    <citation type="submission" date="2022-01" db="EMBL/GenBank/DDBJ databases">
        <authorList>
            <person name="King R."/>
        </authorList>
    </citation>
    <scope>NUCLEOTIDE SEQUENCE</scope>
</reference>
<dbReference type="PANTHER" id="PTHR34924">
    <property type="entry name" value="UPF0573 PROTEIN C2ORF70"/>
    <property type="match status" value="1"/>
</dbReference>